<dbReference type="PANTHER" id="PTHR46401">
    <property type="entry name" value="GLYCOSYLTRANSFERASE WBBK-RELATED"/>
    <property type="match status" value="1"/>
</dbReference>
<evidence type="ECO:0000313" key="3">
    <source>
        <dbReference type="EMBL" id="CAB4646984.1"/>
    </source>
</evidence>
<reference evidence="3" key="1">
    <citation type="submission" date="2020-05" db="EMBL/GenBank/DDBJ databases">
        <authorList>
            <person name="Chiriac C."/>
            <person name="Salcher M."/>
            <person name="Ghai R."/>
            <person name="Kavagutti S V."/>
        </authorList>
    </citation>
    <scope>NUCLEOTIDE SEQUENCE</scope>
</reference>
<sequence>MAESYTLTLRVGLVAETFNRHDGIARVGRQLITLMGTRSDIELVLALPEVALQNGDRKLPSNVIDVISIPHSGQISQAAWVRWRLGGEFAKRGAELIHASKHVLPVSRLAGVLTVHDLTLLHDASQFRLAKRVLLPRQYVDSIERADAIVTHTQAVVASVASYNAKWGSKSRKVGLPFGGELFAAPAEAVDELVDTKFCLAVGDLSPRKNLNALISVWPSVFKQTGMLLVVVGSGGWKSEETQRAIDSLIGQGSARRVVGASDASLRWMYEYATALLYPSREEGYGLPVVEAMTVGTQVIASTDPALVEVANGGAVHLDPDDSQGWHDAILAAARSTAQHHAPVIPNWIPTVAMVAESLVESYSDALSASARR</sequence>
<organism evidence="3">
    <name type="scientific">freshwater metagenome</name>
    <dbReference type="NCBI Taxonomy" id="449393"/>
    <lineage>
        <taxon>unclassified sequences</taxon>
        <taxon>metagenomes</taxon>
        <taxon>ecological metagenomes</taxon>
    </lineage>
</organism>
<dbReference type="EMBL" id="CAFBLK010000030">
    <property type="protein sequence ID" value="CAB4858356.1"/>
    <property type="molecule type" value="Genomic_DNA"/>
</dbReference>
<keyword evidence="1" id="KW-0808">Transferase</keyword>
<dbReference type="EMBL" id="CAEZWM010000009">
    <property type="protein sequence ID" value="CAB4646984.1"/>
    <property type="molecule type" value="Genomic_DNA"/>
</dbReference>
<accession>A0A6J6KFI0</accession>
<dbReference type="SUPFAM" id="SSF53756">
    <property type="entry name" value="UDP-Glycosyltransferase/glycogen phosphorylase"/>
    <property type="match status" value="1"/>
</dbReference>
<dbReference type="GO" id="GO:0009103">
    <property type="term" value="P:lipopolysaccharide biosynthetic process"/>
    <property type="evidence" value="ECO:0007669"/>
    <property type="project" value="TreeGrafter"/>
</dbReference>
<evidence type="ECO:0000256" key="1">
    <source>
        <dbReference type="ARBA" id="ARBA00022679"/>
    </source>
</evidence>
<dbReference type="AlphaFoldDB" id="A0A6J6KFI0"/>
<name>A0A6J6KFI0_9ZZZZ</name>
<feature type="domain" description="Glycosyl transferase family 1" evidence="2">
    <location>
        <begin position="195"/>
        <end position="333"/>
    </location>
</feature>
<dbReference type="PANTHER" id="PTHR46401:SF2">
    <property type="entry name" value="GLYCOSYLTRANSFERASE WBBK-RELATED"/>
    <property type="match status" value="1"/>
</dbReference>
<dbReference type="GO" id="GO:0016757">
    <property type="term" value="F:glycosyltransferase activity"/>
    <property type="evidence" value="ECO:0007669"/>
    <property type="project" value="InterPro"/>
</dbReference>
<protein>
    <submittedName>
        <fullName evidence="3">Unannotated protein</fullName>
    </submittedName>
</protein>
<dbReference type="Pfam" id="PF00534">
    <property type="entry name" value="Glycos_transf_1"/>
    <property type="match status" value="1"/>
</dbReference>
<proteinExistence type="predicted"/>
<evidence type="ECO:0000313" key="4">
    <source>
        <dbReference type="EMBL" id="CAB4782705.1"/>
    </source>
</evidence>
<evidence type="ECO:0000259" key="2">
    <source>
        <dbReference type="Pfam" id="PF00534"/>
    </source>
</evidence>
<dbReference type="CDD" id="cd03809">
    <property type="entry name" value="GT4_MtfB-like"/>
    <property type="match status" value="1"/>
</dbReference>
<gene>
    <name evidence="3" type="ORF">UFOPK2242_00182</name>
    <name evidence="4" type="ORF">UFOPK2925_00959</name>
    <name evidence="5" type="ORF">UFOPK3317_00277</name>
</gene>
<dbReference type="InterPro" id="IPR001296">
    <property type="entry name" value="Glyco_trans_1"/>
</dbReference>
<dbReference type="Gene3D" id="3.40.50.2000">
    <property type="entry name" value="Glycogen Phosphorylase B"/>
    <property type="match status" value="1"/>
</dbReference>
<evidence type="ECO:0000313" key="5">
    <source>
        <dbReference type="EMBL" id="CAB4858356.1"/>
    </source>
</evidence>
<dbReference type="EMBL" id="CAEZZU010000138">
    <property type="protein sequence ID" value="CAB4782705.1"/>
    <property type="molecule type" value="Genomic_DNA"/>
</dbReference>